<evidence type="ECO:0000256" key="7">
    <source>
        <dbReference type="ARBA" id="ARBA00023012"/>
    </source>
</evidence>
<dbReference type="Gene3D" id="3.30.565.10">
    <property type="entry name" value="Histidine kinase-like ATPase, C-terminal domain"/>
    <property type="match status" value="1"/>
</dbReference>
<feature type="modified residue" description="Phosphohistidine" evidence="9">
    <location>
        <position position="1134"/>
    </location>
</feature>
<feature type="domain" description="HPt" evidence="16">
    <location>
        <begin position="807"/>
        <end position="910"/>
    </location>
</feature>
<dbReference type="GO" id="GO:0000155">
    <property type="term" value="F:phosphorelay sensor kinase activity"/>
    <property type="evidence" value="ECO:0007669"/>
    <property type="project" value="InterPro"/>
</dbReference>
<dbReference type="InterPro" id="IPR001789">
    <property type="entry name" value="Sig_transdc_resp-reg_receiver"/>
</dbReference>
<feature type="coiled-coil region" evidence="11">
    <location>
        <begin position="1428"/>
        <end position="1455"/>
    </location>
</feature>
<dbReference type="SMART" id="SM00260">
    <property type="entry name" value="CheW"/>
    <property type="match status" value="1"/>
</dbReference>
<evidence type="ECO:0000256" key="9">
    <source>
        <dbReference type="PROSITE-ProRule" id="PRU00110"/>
    </source>
</evidence>
<dbReference type="PANTHER" id="PTHR43395:SF8">
    <property type="entry name" value="HISTIDINE KINASE"/>
    <property type="match status" value="1"/>
</dbReference>
<dbReference type="InterPro" id="IPR011006">
    <property type="entry name" value="CheY-like_superfamily"/>
</dbReference>
<protein>
    <recommendedName>
        <fullName evidence="3">Chemotaxis protein CheA</fullName>
        <ecNumber evidence="2">2.7.13.3</ecNumber>
    </recommendedName>
</protein>
<accession>A0A1V0B302</accession>
<evidence type="ECO:0000256" key="10">
    <source>
        <dbReference type="PROSITE-ProRule" id="PRU00169"/>
    </source>
</evidence>
<evidence type="ECO:0000256" key="12">
    <source>
        <dbReference type="SAM" id="MobiDB-lite"/>
    </source>
</evidence>
<dbReference type="SUPFAM" id="SSF55874">
    <property type="entry name" value="ATPase domain of HSP90 chaperone/DNA topoisomerase II/histidine kinase"/>
    <property type="match status" value="1"/>
</dbReference>
<dbReference type="InterPro" id="IPR004358">
    <property type="entry name" value="Sig_transdc_His_kin-like_C"/>
</dbReference>
<evidence type="ECO:0000256" key="6">
    <source>
        <dbReference type="ARBA" id="ARBA00022777"/>
    </source>
</evidence>
<dbReference type="SUPFAM" id="SSF52172">
    <property type="entry name" value="CheY-like"/>
    <property type="match status" value="1"/>
</dbReference>
<comment type="catalytic activity">
    <reaction evidence="1">
        <text>ATP + protein L-histidine = ADP + protein N-phospho-L-histidine.</text>
        <dbReference type="EC" id="2.7.13.3"/>
    </reaction>
</comment>
<dbReference type="PROSITE" id="PS50109">
    <property type="entry name" value="HIS_KIN"/>
    <property type="match status" value="1"/>
</dbReference>
<dbReference type="Pfam" id="PF01584">
    <property type="entry name" value="CheW"/>
    <property type="match status" value="1"/>
</dbReference>
<comment type="function">
    <text evidence="8">Involved in the transmission of sensory signals from the chemoreceptors to the flagellar motors. CheA is autophosphorylated; it can transfer its phosphate group to either CheB or CheY.</text>
</comment>
<feature type="domain" description="HPt" evidence="16">
    <location>
        <begin position="1087"/>
        <end position="1191"/>
    </location>
</feature>
<feature type="modified residue" description="Phosphohistidine" evidence="9">
    <location>
        <position position="646"/>
    </location>
</feature>
<feature type="domain" description="Response regulatory" evidence="14">
    <location>
        <begin position="1884"/>
        <end position="2000"/>
    </location>
</feature>
<feature type="compositionally biased region" description="Low complexity" evidence="12">
    <location>
        <begin position="566"/>
        <end position="585"/>
    </location>
</feature>
<feature type="modified residue" description="Phosphohistidine" evidence="9">
    <location>
        <position position="853"/>
    </location>
</feature>
<evidence type="ECO:0000256" key="4">
    <source>
        <dbReference type="ARBA" id="ARBA00022553"/>
    </source>
</evidence>
<evidence type="ECO:0000313" key="18">
    <source>
        <dbReference type="Proteomes" id="UP000243488"/>
    </source>
</evidence>
<feature type="domain" description="Histidine kinase" evidence="13">
    <location>
        <begin position="1488"/>
        <end position="1721"/>
    </location>
</feature>
<gene>
    <name evidence="17" type="ORF">BVH74_05950</name>
</gene>
<keyword evidence="7" id="KW-0902">Two-component regulatory system</keyword>
<dbReference type="CDD" id="cd00088">
    <property type="entry name" value="HPT"/>
    <property type="match status" value="3"/>
</dbReference>
<dbReference type="PROSITE" id="PS50110">
    <property type="entry name" value="RESPONSE_REGULATORY"/>
    <property type="match status" value="1"/>
</dbReference>
<dbReference type="SMART" id="SM01231">
    <property type="entry name" value="H-kinase_dim"/>
    <property type="match status" value="1"/>
</dbReference>
<organism evidence="17 18">
    <name type="scientific">Halopseudomonas phragmitis</name>
    <dbReference type="NCBI Taxonomy" id="1931241"/>
    <lineage>
        <taxon>Bacteria</taxon>
        <taxon>Pseudomonadati</taxon>
        <taxon>Pseudomonadota</taxon>
        <taxon>Gammaproteobacteria</taxon>
        <taxon>Pseudomonadales</taxon>
        <taxon>Pseudomonadaceae</taxon>
        <taxon>Halopseudomonas</taxon>
    </lineage>
</organism>
<keyword evidence="18" id="KW-1185">Reference proteome</keyword>
<dbReference type="PROSITE" id="PS50894">
    <property type="entry name" value="HPT"/>
    <property type="match status" value="3"/>
</dbReference>
<dbReference type="InterPro" id="IPR036641">
    <property type="entry name" value="HPT_dom_sf"/>
</dbReference>
<feature type="domain" description="CheW-like" evidence="15">
    <location>
        <begin position="1723"/>
        <end position="1862"/>
    </location>
</feature>
<dbReference type="InterPro" id="IPR051315">
    <property type="entry name" value="Bact_Chemotaxis_CheA"/>
</dbReference>
<evidence type="ECO:0000313" key="17">
    <source>
        <dbReference type="EMBL" id="AQZ94322.1"/>
    </source>
</evidence>
<dbReference type="PROSITE" id="PS50851">
    <property type="entry name" value="CHEW"/>
    <property type="match status" value="1"/>
</dbReference>
<evidence type="ECO:0000259" key="15">
    <source>
        <dbReference type="PROSITE" id="PS50851"/>
    </source>
</evidence>
<dbReference type="Gene3D" id="1.20.120.160">
    <property type="entry name" value="HPT domain"/>
    <property type="match status" value="6"/>
</dbReference>
<evidence type="ECO:0000256" key="5">
    <source>
        <dbReference type="ARBA" id="ARBA00022679"/>
    </source>
</evidence>
<dbReference type="Pfam" id="PF00072">
    <property type="entry name" value="Response_reg"/>
    <property type="match status" value="1"/>
</dbReference>
<name>A0A1V0B302_9GAMM</name>
<dbReference type="InterPro" id="IPR036061">
    <property type="entry name" value="CheW-like_dom_sf"/>
</dbReference>
<dbReference type="Proteomes" id="UP000243488">
    <property type="component" value="Chromosome"/>
</dbReference>
<proteinExistence type="predicted"/>
<dbReference type="InterPro" id="IPR005467">
    <property type="entry name" value="His_kinase_dom"/>
</dbReference>
<keyword evidence="4 10" id="KW-0597">Phosphoprotein</keyword>
<evidence type="ECO:0000256" key="8">
    <source>
        <dbReference type="ARBA" id="ARBA00035100"/>
    </source>
</evidence>
<dbReference type="RefSeq" id="WP_080049175.1">
    <property type="nucleotide sequence ID" value="NZ_CP020100.1"/>
</dbReference>
<dbReference type="SUPFAM" id="SSF47226">
    <property type="entry name" value="Histidine-containing phosphotransfer domain, HPT domain"/>
    <property type="match status" value="7"/>
</dbReference>
<dbReference type="PRINTS" id="PR00344">
    <property type="entry name" value="BCTRLSENSOR"/>
</dbReference>
<evidence type="ECO:0000256" key="3">
    <source>
        <dbReference type="ARBA" id="ARBA00021495"/>
    </source>
</evidence>
<dbReference type="Pfam" id="PF02518">
    <property type="entry name" value="HATPase_c"/>
    <property type="match status" value="1"/>
</dbReference>
<reference evidence="17 18" key="1">
    <citation type="submission" date="2017-03" db="EMBL/GenBank/DDBJ databases">
        <title>Complete genome sequence of the novel DNRA strain Pseudomonas sp. S-6-2 isolated from Chinese polluted river sediment. Journal of Biotechnology.</title>
        <authorList>
            <person name="Li J."/>
            <person name="Xiang F."/>
            <person name="Wang L."/>
            <person name="Xi L."/>
            <person name="Liu J."/>
        </authorList>
    </citation>
    <scope>NUCLEOTIDE SEQUENCE [LARGE SCALE GENOMIC DNA]</scope>
    <source>
        <strain evidence="17 18">S-6-2</strain>
    </source>
</reference>
<evidence type="ECO:0000259" key="13">
    <source>
        <dbReference type="PROSITE" id="PS50109"/>
    </source>
</evidence>
<dbReference type="InterPro" id="IPR008207">
    <property type="entry name" value="Sig_transdc_His_kin_Hpt_dom"/>
</dbReference>
<dbReference type="PANTHER" id="PTHR43395">
    <property type="entry name" value="SENSOR HISTIDINE KINASE CHEA"/>
    <property type="match status" value="1"/>
</dbReference>
<dbReference type="CDD" id="cd17546">
    <property type="entry name" value="REC_hyHK_CKI1_RcsC-like"/>
    <property type="match status" value="1"/>
</dbReference>
<sequence>MADRHDYVALDWVKGEISETLNQARQALEAFVETPEDSTRLRFCLTYIHQVHGTLQMVEFYGAALLAEEMEKLAQALMSGVARRDGEALDVLMQAILQMPTYLDRVQSGRRDLPLVLLPLLNDMRTARGEKLLSENALFSPEIEVAGQAESSSAEVFDAGAVRQLRKLRQALQMLQANIIREQDMPSSCRQLGKVFARLEILCRGRPHAELWTIFAGLAEGLEYGSIDNGASVRQLLRQADRELRQLQDQASEPELPPPPPELIRNLLFYVAKSPGGSPRLDALKQRYQLQALLSDADRAAQASGSRLVGPDRSALHSVVLALNEELLQVKDQLDLFVRGDRSQPDTLAGLLPTMKQIADTLAMLGLGQPRRVLGEQIERLQQLVGGSAEINDTALMDVAGGLLFVEASLQGIAGLERQDGSDAAAGEEAHRLAVARDMLHVQQQVVTEARNALEQTREAINAFIANQWDHAHLAPVDDLLNSIRGGLAMLPLERAAQAIALCRRYINERLLAERRIPDWVSLDALADVITSIDYYLERLAEDDTERSDGILAVAEERLKSLGFDPAAPFEPQAEPETPQAEAEPVSSAVPESEPDEQDDELDAELVEIFVEEAGEVLETLAEFTPQWQADPEDRKPLAEVRRAFHTLKGSGRMVKATILAELAWSVENMLNRVIDRSIELGDEVFQVVNAVRALMPQLVEDFAGGVQQALPEVSRLSAWADALSQGETGVELYSSESMAAVESEPQAEMLTESLPDPLPVIESEELELTDRVETAGDGDELPVIEFDSEPEPEAESAVAQLPADESSGMDPILLEIFRNEALAHLEQVESFVAQCAQGLPRPASDALQRALHTLKGSAHMAGIQPIAQLATPLEKLIKDFKANLVPVEQPLVELLCDALALIRVGIAQLDHAPQQPIAGTEALLVRVRELHEQGMKARDASRADLESGRADAGLLSIFLTEGVELLLDAGDQLQADPHSIDSQALVGSLRALGEVAGEVDLEAIEQLCQALEDVHGALYSGQLTQEQVDWPVLAEAHERLITMMDQVAAHQHVASAQAEIEALQGLLRSARPEPAMPLGNAWHPEQAGTDPELVEIFLEEAQEIIDSAAASLQQWLADTDNTLAVEALQRDLHTLKGGARMAEIRPVGDLAHELEYLYEGLGNQRYQPSAGLADLLHACHDSLAEMVEGVVANRAIDDGQALIACIRAFRVDPEQPPRLPEQSRAAAPSAKPSEPVPVAPAPAPSLPGMLQMFLEEGRDLLLPCDELLARRDESAASQELSHRLQTFKGSARLAGQHTLAEQAKGLEQALSGGASDESLYQALAQLQNGLELLAGQDEEPAPVVWTPMPVEPAPAAALPTVAEPEQPTLAEVKALLRQAMEAGEPAQSNGSRGGAQESVKVSASLLEELVNLAGETSIFRGRIEQQVNDLSQTLGDVESTIERVRDQLRRLDMETQAQILSRHHEETGQDYDEFDPLEMDRYSQLQQLSRSLFESASDLLDLKETLASRARDAETLLMQQARVNTELQEGLMRTRMVPFDRLLPRLRRVVRQVSSELGKQVELQVDNAEGEMDRSVLERMIGPLEHMLRNAIDHGIELPGKRLESGKPEQGQIALDLRREGGDIVLTLADDGAGIRLEAVRQKAIERGLMDADADLSDQEVLQFILEAGFSTAEQVTQISGRGVGMDVVNAEVKQLGGSMLLATEPGQGTTFTIRLPFTVSVNRALMVYSGEDLYAIPLNTVEGIVRVSGYELEAYYAPDAPPFEYAGKRYDLRYLGDLLVTGQQPKLSGHSLPLPVILVRSAEHSVAVQVDALAGSREIVVKGLGKQFAVVPGISGATILGDGRVVVILDLLAVIRAQQAHSQLHPLVAQDADELIEERPTLVMVVDDSITVRKVTSRLLERHGMEAVTAKDGVEAIAKLQEIQPDLVLLDIEMPRMDGFEVATLIRHDERLRDLPIIMITSRTGEKHRERALSIGVNDYLGKPYQEAQLLERIEALVAERG</sequence>
<feature type="region of interest" description="Disordered" evidence="12">
    <location>
        <begin position="565"/>
        <end position="601"/>
    </location>
</feature>
<dbReference type="Pfam" id="PF26379">
    <property type="entry name" value="FimL_2nd"/>
    <property type="match status" value="1"/>
</dbReference>
<dbReference type="GO" id="GO:0006935">
    <property type="term" value="P:chemotaxis"/>
    <property type="evidence" value="ECO:0007669"/>
    <property type="project" value="InterPro"/>
</dbReference>
<evidence type="ECO:0000256" key="1">
    <source>
        <dbReference type="ARBA" id="ARBA00000085"/>
    </source>
</evidence>
<evidence type="ECO:0000259" key="14">
    <source>
        <dbReference type="PROSITE" id="PS50110"/>
    </source>
</evidence>
<dbReference type="GO" id="GO:0005737">
    <property type="term" value="C:cytoplasm"/>
    <property type="evidence" value="ECO:0007669"/>
    <property type="project" value="InterPro"/>
</dbReference>
<feature type="region of interest" description="Disordered" evidence="12">
    <location>
        <begin position="1215"/>
        <end position="1243"/>
    </location>
</feature>
<dbReference type="SMART" id="SM00073">
    <property type="entry name" value="HPT"/>
    <property type="match status" value="3"/>
</dbReference>
<dbReference type="Pfam" id="PF01627">
    <property type="entry name" value="Hpt"/>
    <property type="match status" value="5"/>
</dbReference>
<dbReference type="Gene3D" id="2.30.30.40">
    <property type="entry name" value="SH3 Domains"/>
    <property type="match status" value="1"/>
</dbReference>
<dbReference type="SMART" id="SM00448">
    <property type="entry name" value="REC"/>
    <property type="match status" value="1"/>
</dbReference>
<dbReference type="STRING" id="1931241.BVH74_05950"/>
<dbReference type="EC" id="2.7.13.3" evidence="2"/>
<dbReference type="InterPro" id="IPR004105">
    <property type="entry name" value="CheA-like_dim"/>
</dbReference>
<keyword evidence="5" id="KW-0808">Transferase</keyword>
<dbReference type="EMBL" id="CP020100">
    <property type="protein sequence ID" value="AQZ94322.1"/>
    <property type="molecule type" value="Genomic_DNA"/>
</dbReference>
<evidence type="ECO:0000259" key="16">
    <source>
        <dbReference type="PROSITE" id="PS50894"/>
    </source>
</evidence>
<feature type="domain" description="HPt" evidence="16">
    <location>
        <begin position="599"/>
        <end position="703"/>
    </location>
</feature>
<dbReference type="InterPro" id="IPR003594">
    <property type="entry name" value="HATPase_dom"/>
</dbReference>
<dbReference type="Gene3D" id="3.40.50.2300">
    <property type="match status" value="1"/>
</dbReference>
<dbReference type="SUPFAM" id="SSF50341">
    <property type="entry name" value="CheW-like"/>
    <property type="match status" value="1"/>
</dbReference>
<feature type="modified residue" description="4-aspartylphosphate" evidence="10">
    <location>
        <position position="1933"/>
    </location>
</feature>
<dbReference type="SMART" id="SM00387">
    <property type="entry name" value="HATPase_c"/>
    <property type="match status" value="1"/>
</dbReference>
<dbReference type="FunFam" id="3.30.565.10:FF:000016">
    <property type="entry name" value="Chemotaxis protein CheA, putative"/>
    <property type="match status" value="1"/>
</dbReference>
<keyword evidence="6" id="KW-0418">Kinase</keyword>
<dbReference type="KEGG" id="ppha:BVH74_05950"/>
<keyword evidence="11" id="KW-0175">Coiled coil</keyword>
<evidence type="ECO:0000256" key="2">
    <source>
        <dbReference type="ARBA" id="ARBA00012438"/>
    </source>
</evidence>
<dbReference type="InterPro" id="IPR002545">
    <property type="entry name" value="CheW-lke_dom"/>
</dbReference>
<evidence type="ECO:0000256" key="11">
    <source>
        <dbReference type="SAM" id="Coils"/>
    </source>
</evidence>
<dbReference type="InterPro" id="IPR058661">
    <property type="entry name" value="FimL_2nd"/>
</dbReference>
<dbReference type="InterPro" id="IPR036890">
    <property type="entry name" value="HATPase_C_sf"/>
</dbReference>
<dbReference type="CDD" id="cd16916">
    <property type="entry name" value="HATPase_CheA-like"/>
    <property type="match status" value="1"/>
</dbReference>